<dbReference type="PROSITE" id="PS51468">
    <property type="entry name" value="VIT"/>
    <property type="match status" value="1"/>
</dbReference>
<dbReference type="SUPFAM" id="SSF53300">
    <property type="entry name" value="vWA-like"/>
    <property type="match status" value="1"/>
</dbReference>
<evidence type="ECO:0000259" key="2">
    <source>
        <dbReference type="PROSITE" id="PS51468"/>
    </source>
</evidence>
<reference evidence="3 4" key="1">
    <citation type="submission" date="2024-09" db="EMBL/GenBank/DDBJ databases">
        <title>Chromosome-scale assembly of Riccia sorocarpa.</title>
        <authorList>
            <person name="Paukszto L."/>
        </authorList>
    </citation>
    <scope>NUCLEOTIDE SEQUENCE [LARGE SCALE GENOMIC DNA]</scope>
    <source>
        <strain evidence="3">LP-2024</strain>
        <tissue evidence="3">Aerial parts of the thallus</tissue>
    </source>
</reference>
<dbReference type="PANTHER" id="PTHR45737:SF6">
    <property type="entry name" value="VON WILLEBRAND FACTOR A DOMAIN-CONTAINING PROTEIN 5A"/>
    <property type="match status" value="1"/>
</dbReference>
<protein>
    <recommendedName>
        <fullName evidence="2">VIT domain-containing protein</fullName>
    </recommendedName>
</protein>
<name>A0ABD3HIG6_9MARC</name>
<dbReference type="Pfam" id="PF13768">
    <property type="entry name" value="VWA_3"/>
    <property type="match status" value="1"/>
</dbReference>
<dbReference type="InterPro" id="IPR036465">
    <property type="entry name" value="vWFA_dom_sf"/>
</dbReference>
<feature type="compositionally biased region" description="Polar residues" evidence="1">
    <location>
        <begin position="685"/>
        <end position="705"/>
    </location>
</feature>
<evidence type="ECO:0000313" key="3">
    <source>
        <dbReference type="EMBL" id="KAL3689149.1"/>
    </source>
</evidence>
<dbReference type="Proteomes" id="UP001633002">
    <property type="component" value="Unassembled WGS sequence"/>
</dbReference>
<organism evidence="3 4">
    <name type="scientific">Riccia sorocarpa</name>
    <dbReference type="NCBI Taxonomy" id="122646"/>
    <lineage>
        <taxon>Eukaryota</taxon>
        <taxon>Viridiplantae</taxon>
        <taxon>Streptophyta</taxon>
        <taxon>Embryophyta</taxon>
        <taxon>Marchantiophyta</taxon>
        <taxon>Marchantiopsida</taxon>
        <taxon>Marchantiidae</taxon>
        <taxon>Marchantiales</taxon>
        <taxon>Ricciaceae</taxon>
        <taxon>Riccia</taxon>
    </lineage>
</organism>
<dbReference type="InterPro" id="IPR002035">
    <property type="entry name" value="VWF_A"/>
</dbReference>
<feature type="domain" description="VIT" evidence="2">
    <location>
        <begin position="3"/>
        <end position="138"/>
    </location>
</feature>
<dbReference type="Pfam" id="PF08487">
    <property type="entry name" value="VIT"/>
    <property type="match status" value="1"/>
</dbReference>
<accession>A0ABD3HIG6</accession>
<feature type="region of interest" description="Disordered" evidence="1">
    <location>
        <begin position="676"/>
        <end position="711"/>
    </location>
</feature>
<dbReference type="AlphaFoldDB" id="A0ABD3HIG6"/>
<keyword evidence="4" id="KW-1185">Reference proteome</keyword>
<gene>
    <name evidence="3" type="ORF">R1sor_015458</name>
</gene>
<evidence type="ECO:0000256" key="1">
    <source>
        <dbReference type="SAM" id="MobiDB-lite"/>
    </source>
</evidence>
<comment type="caution">
    <text evidence="3">The sequence shown here is derived from an EMBL/GenBank/DDBJ whole genome shotgun (WGS) entry which is preliminary data.</text>
</comment>
<sequence>MAKCCSGIYSDRRGIWLPADSVSADVTISLNSERQILRQTFSNEWNTSIHGATYNFPLGSYKGSSTTAAFITSFKCKIGRRTIRGLVRQNNAAVAAASMDGDASSKQFDVDETRGNWRVEIGSIPARCRVEVEVTLVIEHVLKYSHRKYGLRYILPSQIVPESKSTLGGNKPGWMKIKVSVTMASPIWNMRCVSHDEATLSREKTDSCKAYVHLSRTHADALAKDFVLDVYGTGIVMDESLTGQAPLAVIETHPSRSDSRAILVSLVPGFQMPRSNPTRKEIILMVDTSAVMESLEPELEKALKLFLKSLPMGVKFNICWFDCDEYGFLSYDGSLKYNKKSLDAAFKFAESLVIHYKWETNVMAPLEEAIRRRCKERETEIIVLSDGDFGSRNMKSILELVSASCESGKSTRVSAVGVCMRRSIYLDQLKSLARAGTGDLLMVGSGDRLEAKLTQILKATMCGHFKDCSIQFPGLDLETDREESQLMTKGSMEWRDHEVESLVQQEIPDVRLANTSAAEIRRQHAALDALMLPKMLKTSYKHSPELVNCRMNVYLILSTSESLPESINVVVKSTSGEVDFTVCPKDVGVGITLHQLGAERYIQELEDCDQKLSRKVGIPAKDKRKLRSWYGERGWSVGSAFQVPGNWSRFVATDKIGKVEHNIHYLPPLDGARNADGKVRASLPSPDQTIQDTQNSTSDASFQNDSSDDTPPPRGFSWYRLFCDLAKVGRLILCFSAGDIHREDQEANRSDPMLGYMSGGGWADSLEARENSQRLIELLMQKQAPDGSFPPATSEWARNITDEVQRMAKMKAKKNVSEVDEDAAVTLLSREVDYGRLVSSAAAVIIFQEDLKDLKGVWDLIVQKTEDWGATTAARNATYSWDVIKVEVKRRIQIAKEFEDSYWPWLISLEQPKQRNRGADHLPWSSMFVDHLISDADSSGSGTVSPC</sequence>
<dbReference type="PANTHER" id="PTHR45737">
    <property type="entry name" value="VON WILLEBRAND FACTOR A DOMAIN-CONTAINING PROTEIN 5A"/>
    <property type="match status" value="1"/>
</dbReference>
<dbReference type="InterPro" id="IPR013694">
    <property type="entry name" value="VIT"/>
</dbReference>
<evidence type="ECO:0000313" key="4">
    <source>
        <dbReference type="Proteomes" id="UP001633002"/>
    </source>
</evidence>
<dbReference type="EMBL" id="JBJQOH010000004">
    <property type="protein sequence ID" value="KAL3689149.1"/>
    <property type="molecule type" value="Genomic_DNA"/>
</dbReference>
<dbReference type="Gene3D" id="3.40.50.410">
    <property type="entry name" value="von Willebrand factor, type A domain"/>
    <property type="match status" value="1"/>
</dbReference>
<proteinExistence type="predicted"/>